<evidence type="ECO:0000313" key="3">
    <source>
        <dbReference type="Proteomes" id="UP000247409"/>
    </source>
</evidence>
<feature type="region of interest" description="Disordered" evidence="1">
    <location>
        <begin position="1"/>
        <end position="37"/>
    </location>
</feature>
<reference evidence="2 3" key="1">
    <citation type="journal article" date="2018" name="Mol. Biol. Evol.">
        <title>Analysis of the draft genome of the red seaweed Gracilariopsis chorda provides insights into genome size evolution in Rhodophyta.</title>
        <authorList>
            <person name="Lee J."/>
            <person name="Yang E.C."/>
            <person name="Graf L."/>
            <person name="Yang J.H."/>
            <person name="Qiu H."/>
            <person name="Zel Zion U."/>
            <person name="Chan C.X."/>
            <person name="Stephens T.G."/>
            <person name="Weber A.P.M."/>
            <person name="Boo G.H."/>
            <person name="Boo S.M."/>
            <person name="Kim K.M."/>
            <person name="Shin Y."/>
            <person name="Jung M."/>
            <person name="Lee S.J."/>
            <person name="Yim H.S."/>
            <person name="Lee J.H."/>
            <person name="Bhattacharya D."/>
            <person name="Yoon H.S."/>
        </authorList>
    </citation>
    <scope>NUCLEOTIDE SEQUENCE [LARGE SCALE GENOMIC DNA]</scope>
    <source>
        <strain evidence="2 3">SKKU-2015</strain>
        <tissue evidence="2">Whole body</tissue>
    </source>
</reference>
<dbReference type="Proteomes" id="UP000247409">
    <property type="component" value="Unassembled WGS sequence"/>
</dbReference>
<evidence type="ECO:0000256" key="1">
    <source>
        <dbReference type="SAM" id="MobiDB-lite"/>
    </source>
</evidence>
<sequence>MQKLKESDTYNKKKMGDTRESLICQSTRKSDDAGSESVIDIVPEEKKVVEEKISLANPSKKKLLKDTVTAISSMVTVVEEQSDNLCQAVEKQTKVRENDIVSRQTLREEQLKSLQSQEIHRQIKRLIFLREQGIISEAEFKERVKVIVEL</sequence>
<evidence type="ECO:0008006" key="4">
    <source>
        <dbReference type="Google" id="ProtNLM"/>
    </source>
</evidence>
<accession>A0A2V3J3M7</accession>
<gene>
    <name evidence="2" type="ORF">BWQ96_01122</name>
</gene>
<dbReference type="EMBL" id="NBIV01000009">
    <property type="protein sequence ID" value="PXF48984.1"/>
    <property type="molecule type" value="Genomic_DNA"/>
</dbReference>
<keyword evidence="3" id="KW-1185">Reference proteome</keyword>
<proteinExistence type="predicted"/>
<name>A0A2V3J3M7_9FLOR</name>
<protein>
    <recommendedName>
        <fullName evidence="4">SHOCT domain-containing protein</fullName>
    </recommendedName>
</protein>
<comment type="caution">
    <text evidence="2">The sequence shown here is derived from an EMBL/GenBank/DDBJ whole genome shotgun (WGS) entry which is preliminary data.</text>
</comment>
<evidence type="ECO:0000313" key="2">
    <source>
        <dbReference type="EMBL" id="PXF48984.1"/>
    </source>
</evidence>
<dbReference type="AlphaFoldDB" id="A0A2V3J3M7"/>
<organism evidence="2 3">
    <name type="scientific">Gracilariopsis chorda</name>
    <dbReference type="NCBI Taxonomy" id="448386"/>
    <lineage>
        <taxon>Eukaryota</taxon>
        <taxon>Rhodophyta</taxon>
        <taxon>Florideophyceae</taxon>
        <taxon>Rhodymeniophycidae</taxon>
        <taxon>Gracilariales</taxon>
        <taxon>Gracilariaceae</taxon>
        <taxon>Gracilariopsis</taxon>
    </lineage>
</organism>
<feature type="compositionally biased region" description="Basic and acidic residues" evidence="1">
    <location>
        <begin position="1"/>
        <end position="20"/>
    </location>
</feature>